<reference evidence="1 2" key="1">
    <citation type="submission" date="2011-11" db="EMBL/GenBank/DDBJ databases">
        <title>The Noncontiguous Finished genome of Jonquetella anthropi DSM 22815.</title>
        <authorList>
            <consortium name="US DOE Joint Genome Institute (JGI-PGF)"/>
            <person name="Lucas S."/>
            <person name="Copeland A."/>
            <person name="Lapidus A."/>
            <person name="Glavina del Rio T."/>
            <person name="Dalin E."/>
            <person name="Tice H."/>
            <person name="Bruce D."/>
            <person name="Goodwin L."/>
            <person name="Pitluck S."/>
            <person name="Peters L."/>
            <person name="Mikhailova N."/>
            <person name="Held B."/>
            <person name="Kyrpides N."/>
            <person name="Mavromatis K."/>
            <person name="Ivanova N."/>
            <person name="Markowitz V."/>
            <person name="Cheng J.-F."/>
            <person name="Hugenholtz P."/>
            <person name="Woyke T."/>
            <person name="Wu D."/>
            <person name="Gronow S."/>
            <person name="Wellnitz S."/>
            <person name="Brambilla E."/>
            <person name="Klenk H.-P."/>
            <person name="Eisen J.A."/>
        </authorList>
    </citation>
    <scope>NUCLEOTIDE SEQUENCE [LARGE SCALE GENOMIC DNA]</scope>
    <source>
        <strain evidence="1 2">DSM 22815</strain>
    </source>
</reference>
<keyword evidence="2" id="KW-1185">Reference proteome</keyword>
<dbReference type="eggNOG" id="ENOG5030NH0">
    <property type="taxonomic scope" value="Bacteria"/>
</dbReference>
<organism evidence="1 2">
    <name type="scientific">Jonquetella anthropi DSM 22815</name>
    <dbReference type="NCBI Taxonomy" id="885272"/>
    <lineage>
        <taxon>Bacteria</taxon>
        <taxon>Thermotogati</taxon>
        <taxon>Synergistota</taxon>
        <taxon>Synergistia</taxon>
        <taxon>Synergistales</taxon>
        <taxon>Dethiosulfovibrionaceae</taxon>
        <taxon>Jonquetella</taxon>
    </lineage>
</organism>
<accession>H0UMB2</accession>
<evidence type="ECO:0000313" key="1">
    <source>
        <dbReference type="EMBL" id="EHM12585.1"/>
    </source>
</evidence>
<dbReference type="CDD" id="cd09731">
    <property type="entry name" value="Cse2_I-E"/>
    <property type="match status" value="1"/>
</dbReference>
<dbReference type="Proteomes" id="UP000003806">
    <property type="component" value="Chromosome"/>
</dbReference>
<proteinExistence type="predicted"/>
<dbReference type="InterPro" id="IPR038287">
    <property type="entry name" value="Cse2_sf"/>
</dbReference>
<dbReference type="OrthoDB" id="5796578at2"/>
<dbReference type="NCBIfam" id="TIGR02548">
    <property type="entry name" value="casB_cse2"/>
    <property type="match status" value="1"/>
</dbReference>
<dbReference type="Pfam" id="PF09485">
    <property type="entry name" value="CRISPR_Cse2"/>
    <property type="match status" value="1"/>
</dbReference>
<gene>
    <name evidence="1" type="ORF">JonanDRAFT_0158</name>
</gene>
<evidence type="ECO:0000313" key="2">
    <source>
        <dbReference type="Proteomes" id="UP000003806"/>
    </source>
</evidence>
<protein>
    <submittedName>
        <fullName evidence="1">CRISPR associated protein Cse2</fullName>
    </submittedName>
</protein>
<dbReference type="RefSeq" id="WP_008522043.1">
    <property type="nucleotide sequence ID" value="NZ_CM001376.1"/>
</dbReference>
<dbReference type="Gene3D" id="1.10.520.40">
    <property type="entry name" value="CRISPR-associated protein Cse2"/>
    <property type="match status" value="1"/>
</dbReference>
<dbReference type="AlphaFoldDB" id="H0UMB2"/>
<dbReference type="HOGENOM" id="CLU_1413489_0_0_0"/>
<name>H0UMB2_9BACT</name>
<sequence>MEHRDLLKESVNKMLDWIKSDGCSPGERAALRRMDSQRTGRVLPGAFWKLLVSQEIFPEGEGETRAWEAILQGMALSADVSSGEAPSFARALGTADAALVGTTSEDRLIRMLQAQGERFYDLLRGMVRFCASRGISFSWGDLARLCLAQNSEQRRKTCEHLAQDYYLARFRAQAVAEKQQSQTNHEEENIDE</sequence>
<dbReference type="EMBL" id="CM001376">
    <property type="protein sequence ID" value="EHM12585.1"/>
    <property type="molecule type" value="Genomic_DNA"/>
</dbReference>
<dbReference type="STRING" id="885272.JonanDRAFT_0158"/>
<dbReference type="InterPro" id="IPR013382">
    <property type="entry name" value="CRISPR-assoc_prot_Cse2"/>
</dbReference>